<feature type="domain" description="PKD" evidence="1">
    <location>
        <begin position="390"/>
        <end position="473"/>
    </location>
</feature>
<dbReference type="SMART" id="SM00089">
    <property type="entry name" value="PKD"/>
    <property type="match status" value="3"/>
</dbReference>
<feature type="domain" description="PKD" evidence="1">
    <location>
        <begin position="308"/>
        <end position="391"/>
    </location>
</feature>
<dbReference type="SUPFAM" id="SSF49299">
    <property type="entry name" value="PKD domain"/>
    <property type="match status" value="3"/>
</dbReference>
<proteinExistence type="predicted"/>
<dbReference type="InterPro" id="IPR013783">
    <property type="entry name" value="Ig-like_fold"/>
</dbReference>
<name>A0A0G3CCI9_METBA</name>
<accession>A0A0G3CCI9</accession>
<dbReference type="InterPro" id="IPR000601">
    <property type="entry name" value="PKD_dom"/>
</dbReference>
<protein>
    <submittedName>
        <fullName evidence="2">Cell surface protein</fullName>
    </submittedName>
</protein>
<dbReference type="Pfam" id="PF18911">
    <property type="entry name" value="PKD_4"/>
    <property type="match status" value="3"/>
</dbReference>
<evidence type="ECO:0000313" key="2">
    <source>
        <dbReference type="EMBL" id="AKJ39676.1"/>
    </source>
</evidence>
<dbReference type="FunFam" id="2.60.40.10:FF:000270">
    <property type="entry name" value="Cell surface protein"/>
    <property type="match status" value="3"/>
</dbReference>
<dbReference type="RefSeq" id="WP_080962271.1">
    <property type="nucleotide sequence ID" value="NZ_CP008746.1"/>
</dbReference>
<dbReference type="InterPro" id="IPR021779">
    <property type="entry name" value="DUF3344"/>
</dbReference>
<evidence type="ECO:0000259" key="1">
    <source>
        <dbReference type="PROSITE" id="PS50093"/>
    </source>
</evidence>
<gene>
    <name evidence="2" type="ORF">MCM1_2671</name>
</gene>
<dbReference type="Pfam" id="PF11824">
    <property type="entry name" value="DUF3344"/>
    <property type="match status" value="1"/>
</dbReference>
<evidence type="ECO:0000313" key="3">
    <source>
        <dbReference type="Proteomes" id="UP000035331"/>
    </source>
</evidence>
<feature type="domain" description="PKD" evidence="1">
    <location>
        <begin position="472"/>
        <end position="553"/>
    </location>
</feature>
<dbReference type="EMBL" id="CP008746">
    <property type="protein sequence ID" value="AKJ39676.1"/>
    <property type="molecule type" value="Genomic_DNA"/>
</dbReference>
<dbReference type="GeneID" id="31600674"/>
<dbReference type="PANTHER" id="PTHR36842">
    <property type="entry name" value="PROTEIN TOLB HOMOLOG"/>
    <property type="match status" value="1"/>
</dbReference>
<organism evidence="2 3">
    <name type="scientific">Methanosarcina barkeri CM1</name>
    <dbReference type="NCBI Taxonomy" id="796385"/>
    <lineage>
        <taxon>Archaea</taxon>
        <taxon>Methanobacteriati</taxon>
        <taxon>Methanobacteriota</taxon>
        <taxon>Stenosarchaea group</taxon>
        <taxon>Methanomicrobia</taxon>
        <taxon>Methanosarcinales</taxon>
        <taxon>Methanosarcinaceae</taxon>
        <taxon>Methanosarcina</taxon>
    </lineage>
</organism>
<dbReference type="Gene3D" id="2.60.40.10">
    <property type="entry name" value="Immunoglobulins"/>
    <property type="match status" value="3"/>
</dbReference>
<dbReference type="PATRIC" id="fig|796385.3.peg.3282"/>
<dbReference type="Proteomes" id="UP000035331">
    <property type="component" value="Chromosome"/>
</dbReference>
<dbReference type="CDD" id="cd00146">
    <property type="entry name" value="PKD"/>
    <property type="match status" value="3"/>
</dbReference>
<reference evidence="2 3" key="2">
    <citation type="journal article" date="2015" name="Stand. Genomic Sci.">
        <title>The complete genome sequence of the rumen methanogen Methanosarcina barkeri CM1.</title>
        <authorList>
            <person name="Lambie S.C."/>
            <person name="Kelly W.J."/>
            <person name="Leahy S.C."/>
            <person name="Li D."/>
            <person name="Reilly K."/>
            <person name="McAllister T.A."/>
            <person name="Valle E.R."/>
            <person name="Attwood G.T."/>
            <person name="Altermann E."/>
        </authorList>
    </citation>
    <scope>NUCLEOTIDE SEQUENCE [LARGE SCALE GENOMIC DNA]</scope>
    <source>
        <strain evidence="2 3">CM1</strain>
    </source>
</reference>
<dbReference type="PANTHER" id="PTHR36842:SF1">
    <property type="entry name" value="PROTEIN TOLB"/>
    <property type="match status" value="1"/>
</dbReference>
<dbReference type="AlphaFoldDB" id="A0A0G3CCI9"/>
<dbReference type="PROSITE" id="PS50093">
    <property type="entry name" value="PKD"/>
    <property type="match status" value="3"/>
</dbReference>
<dbReference type="InterPro" id="IPR022409">
    <property type="entry name" value="PKD/Chitinase_dom"/>
</dbReference>
<sequence>MNRKLILILLTLILSSGVCLADNYVGGIPLASVHSGTVSGGVYCDSYYGTASQPIHDAKTIDKTFTLPSNAKVEWAMLLTTVYCGHMQNNYQGLAKVSFNGKVLGTESLKVPFVFLTNGGNNGKGYVKVNDHVDRVTSDYMMYYDVTSLVKSGANKATVHTEPSDSKFDGRIKLITLIVAYNDGSGKKIWYQVNRGHDADTYYSDDNLGENYIGSTAFKAALPAGSTLTSAKLTDIHMASTDGSYTFNGKTLTSGTPQGTYCGSDSWSVKDNFKSTGTNTLTYDRSAPFYKNSLAIITAEYKTSSNKPVAAFSASPTSGKVPLKVTFTDKSTGTPTKWKWNFGDGKTSAKQNPVHKYYKAGKYTVTLTVSNAAGINKVTKSKYITVTAKPVAAFSASSTSGKAPLKVTFTDKSTGTPTKWKWNFGDGKTSAKQNPVHKYYKAGKYTVTLTVSNAAGINKVTKSKYITVTAKPVAAFSASPTSGKAPLKVTFTDKSTGTPTKWKWNFGDGKISSKQNPVHKYYKAGKYTVTLTVSNAAGSNTKTISNYITVKNK</sequence>
<reference evidence="3" key="1">
    <citation type="submission" date="2014-06" db="EMBL/GenBank/DDBJ databases">
        <title>The complete genome sequence of Methanosarcina barkeri CM1.</title>
        <authorList>
            <consortium name="Pastoral Greenhouse Gas Research Consortium"/>
            <person name="Lambie S.C."/>
            <person name="Leahy S.C."/>
            <person name="Kelly W.J."/>
            <person name="Li D."/>
            <person name="Reilly K."/>
            <person name="Attwood G.T."/>
            <person name="Altermann E."/>
        </authorList>
    </citation>
    <scope>NUCLEOTIDE SEQUENCE [LARGE SCALE GENOMIC DNA]</scope>
    <source>
        <strain evidence="3">CM1</strain>
    </source>
</reference>
<dbReference type="InterPro" id="IPR035986">
    <property type="entry name" value="PKD_dom_sf"/>
</dbReference>